<evidence type="ECO:0000313" key="4">
    <source>
        <dbReference type="Proteomes" id="UP000034601"/>
    </source>
</evidence>
<dbReference type="SUPFAM" id="SSF56300">
    <property type="entry name" value="Metallo-dependent phosphatases"/>
    <property type="match status" value="1"/>
</dbReference>
<dbReference type="EMBL" id="LCAB01000008">
    <property type="protein sequence ID" value="KKR82894.1"/>
    <property type="molecule type" value="Genomic_DNA"/>
</dbReference>
<dbReference type="InterPro" id="IPR019079">
    <property type="entry name" value="Capsule_synth_CapA"/>
</dbReference>
<dbReference type="InterPro" id="IPR029052">
    <property type="entry name" value="Metallo-depent_PP-like"/>
</dbReference>
<dbReference type="PATRIC" id="fig|1618424.3.peg.558"/>
<accession>A0A0G0U1A9</accession>
<protein>
    <submittedName>
        <fullName evidence="3">SH3 type 3 domain protein</fullName>
    </submittedName>
</protein>
<comment type="similarity">
    <text evidence="1">Belongs to the CapA family.</text>
</comment>
<dbReference type="CDD" id="cd07381">
    <property type="entry name" value="MPP_CapA"/>
    <property type="match status" value="1"/>
</dbReference>
<dbReference type="PANTHER" id="PTHR33393:SF11">
    <property type="entry name" value="POLYGLUTAMINE SYNTHESIS ACCESSORY PROTEIN RV0574C-RELATED"/>
    <property type="match status" value="1"/>
</dbReference>
<dbReference type="InterPro" id="IPR001969">
    <property type="entry name" value="Aspartic_peptidase_AS"/>
</dbReference>
<dbReference type="PANTHER" id="PTHR33393">
    <property type="entry name" value="POLYGLUTAMINE SYNTHESIS ACCESSORY PROTEIN RV0574C-RELATED"/>
    <property type="match status" value="1"/>
</dbReference>
<evidence type="ECO:0000259" key="2">
    <source>
        <dbReference type="SMART" id="SM00854"/>
    </source>
</evidence>
<feature type="domain" description="Capsule synthesis protein CapA" evidence="2">
    <location>
        <begin position="74"/>
        <end position="298"/>
    </location>
</feature>
<dbReference type="GO" id="GO:0006508">
    <property type="term" value="P:proteolysis"/>
    <property type="evidence" value="ECO:0007669"/>
    <property type="project" value="InterPro"/>
</dbReference>
<sequence>MILSNLRLVLVIVLLVLLSYLYLSSPDGAKIDSRLVPDPIQKLNFSNLQTPSLDQIFNGNHSLVKNLPQDKIRTLIATGDIIPARSVNYQMTIKNNFLWSYEKTAGILQDADLTLVNLETPLFEGCLPTQQGMSFCGSAQNISGLQFAGVDIVSLANNHAGNYGLEGIDKTTKLLDQSGIKVTGSFGPTYMEVRGMKLAFLGYNEIGHKEPGISWAEDEKIKQETSEAKSKADIVVVTFHWGTEYVSQPTKRQKELAHLAVDSGADLIIGNHPHWIQPVEIYKDKIITYAHGNFIFDQMWSEKTREGVLGKYTFYSKQLIDVHFFPVLIDDFGQPHFLEGEEKKRILEEIKDASFKLAEDKD</sequence>
<dbReference type="GO" id="GO:0004190">
    <property type="term" value="F:aspartic-type endopeptidase activity"/>
    <property type="evidence" value="ECO:0007669"/>
    <property type="project" value="InterPro"/>
</dbReference>
<reference evidence="3 4" key="1">
    <citation type="journal article" date="2015" name="Nature">
        <title>rRNA introns, odd ribosomes, and small enigmatic genomes across a large radiation of phyla.</title>
        <authorList>
            <person name="Brown C.T."/>
            <person name="Hug L.A."/>
            <person name="Thomas B.C."/>
            <person name="Sharon I."/>
            <person name="Castelle C.J."/>
            <person name="Singh A."/>
            <person name="Wilkins M.J."/>
            <person name="Williams K.H."/>
            <person name="Banfield J.F."/>
        </authorList>
    </citation>
    <scope>NUCLEOTIDE SEQUENCE [LARGE SCALE GENOMIC DNA]</scope>
</reference>
<dbReference type="Pfam" id="PF09587">
    <property type="entry name" value="PGA_cap"/>
    <property type="match status" value="1"/>
</dbReference>
<gene>
    <name evidence="3" type="ORF">UU29_C0008G0003</name>
</gene>
<evidence type="ECO:0000256" key="1">
    <source>
        <dbReference type="ARBA" id="ARBA00005662"/>
    </source>
</evidence>
<organism evidence="3 4">
    <name type="scientific">Candidatus Daviesbacteria bacterium GW2011_GWA2_40_9</name>
    <dbReference type="NCBI Taxonomy" id="1618424"/>
    <lineage>
        <taxon>Bacteria</taxon>
        <taxon>Candidatus Daviesiibacteriota</taxon>
    </lineage>
</organism>
<dbReference type="InterPro" id="IPR052169">
    <property type="entry name" value="CW_Biosynth-Accessory"/>
</dbReference>
<name>A0A0G0U1A9_9BACT</name>
<dbReference type="PROSITE" id="PS00141">
    <property type="entry name" value="ASP_PROTEASE"/>
    <property type="match status" value="1"/>
</dbReference>
<dbReference type="SMART" id="SM00854">
    <property type="entry name" value="PGA_cap"/>
    <property type="match status" value="1"/>
</dbReference>
<comment type="caution">
    <text evidence="3">The sequence shown here is derived from an EMBL/GenBank/DDBJ whole genome shotgun (WGS) entry which is preliminary data.</text>
</comment>
<dbReference type="Proteomes" id="UP000034601">
    <property type="component" value="Unassembled WGS sequence"/>
</dbReference>
<dbReference type="AlphaFoldDB" id="A0A0G0U1A9"/>
<proteinExistence type="inferred from homology"/>
<evidence type="ECO:0000313" key="3">
    <source>
        <dbReference type="EMBL" id="KKR82894.1"/>
    </source>
</evidence>
<dbReference type="Gene3D" id="3.60.21.10">
    <property type="match status" value="1"/>
</dbReference>